<evidence type="ECO:0000313" key="3">
    <source>
        <dbReference type="Proteomes" id="UP000190848"/>
    </source>
</evidence>
<evidence type="ECO:0000313" key="2">
    <source>
        <dbReference type="EMBL" id="AQX00497.1"/>
    </source>
</evidence>
<name>A0AAU8UUC7_9FLAO</name>
<dbReference type="RefSeq" id="WP_078395226.1">
    <property type="nucleotide sequence ID" value="NZ_CP016374.1"/>
</dbReference>
<sequence>MAKISYQFFNDFVVRRPFFSIKKLKEILNATDVISEITSNDIFIEAIYLSSPELYYEVIKWKQSENKKQLPLALKNTLLKYFIRMCSRSTPFGLFSGVDTGCFTNITLEKIFDEHLKVVRDTKPDMHFLVSLAKYLENIPQLKTKLLFYPNNSIYVVGDKIRYIEYSYHKGKRNYIISSAPLSPELENLLSCSQKGLTIPELCNLFINEEITIDDSREFIDELIENQVLVSELEPSLTGEDFTNHIISVLEKHQITKELSLVREIQKEIQKLDLQTGNTLPKYKKVEGLISKFPIAYEKKYLLQTDLYYNHTTELNKEWKKKLWKALKFLNKVTPTYKNSRLIQFKTAFYKRFENREIPLALALDTEIGIGYLQNKQNKGLHPYLDDLLLPESPENKNLDLSLSPVQQILNRKLQQKLSNENIIRLSDEDFKDFQETWEDLPDTIPFLSEIITENGEEKLVFNGGGGSSGANLLARFCFEKHKIKSLAEAIIQKEEELNPDCVSAEILHLPQSRVGNILRRPSLRKYEIPYLTRSSLNSDVQIPVHDLYISIKQDKIILRSKRLNKEIKPYLTNAHNYSNDALPVYHFLCDLSLQNKRSTLSFEWGDLEHIYYSFPRVEYDNIILSPAKWKVSYEEIQRLCLQKDNPELLLEEIKKWQQTRSIPDWIKWVVSDNKLVLNLQNYDMCLLFLETLERKKSIIIEEFLSNENEVFVNEYIFTAYKNHPWKLKEVFYLGINGYI</sequence>
<dbReference type="Pfam" id="PF04738">
    <property type="entry name" value="Lant_dehydr_N"/>
    <property type="match status" value="1"/>
</dbReference>
<proteinExistence type="predicted"/>
<dbReference type="InterPro" id="IPR006827">
    <property type="entry name" value="Lant_deHydtase_N"/>
</dbReference>
<protein>
    <submittedName>
        <fullName evidence="2">Lantibiotic dehydratase</fullName>
    </submittedName>
</protein>
<dbReference type="EMBL" id="CP016374">
    <property type="protein sequence ID" value="AQX00497.1"/>
    <property type="molecule type" value="Genomic_DNA"/>
</dbReference>
<gene>
    <name evidence="2" type="ORF">BBD32_02945</name>
</gene>
<feature type="domain" description="Lantibiotic dehydratase N-terminal" evidence="1">
    <location>
        <begin position="41"/>
        <end position="683"/>
    </location>
</feature>
<evidence type="ECO:0000259" key="1">
    <source>
        <dbReference type="Pfam" id="PF04738"/>
    </source>
</evidence>
<reference evidence="2 3" key="1">
    <citation type="submission" date="2016-07" db="EMBL/GenBank/DDBJ databases">
        <title>Revisiting the taxonomy of the Elizabethkingia Genus using Whole-Genome Sequencing, Optical Mapping, and MALDI-TOF, along with proposal of three novel Elizabethkingia species: Elizabethkingia bruuniana sp. nov., Elizabethkingia ursingii sp. nov., and Elizabethkingia occulta sp. nov.</title>
        <authorList>
            <person name="Nicholson A.C."/>
        </authorList>
    </citation>
    <scope>NUCLEOTIDE SEQUENCE [LARGE SCALE GENOMIC DNA]</scope>
    <source>
        <strain evidence="2 3">F3201</strain>
    </source>
</reference>
<dbReference type="Proteomes" id="UP000190848">
    <property type="component" value="Chromosome"/>
</dbReference>
<accession>A0AAU8UUC7</accession>
<dbReference type="AlphaFoldDB" id="A0AAU8UUC7"/>
<organism evidence="2 3">
    <name type="scientific">Elizabethkingia anophelis</name>
    <dbReference type="NCBI Taxonomy" id="1117645"/>
    <lineage>
        <taxon>Bacteria</taxon>
        <taxon>Pseudomonadati</taxon>
        <taxon>Bacteroidota</taxon>
        <taxon>Flavobacteriia</taxon>
        <taxon>Flavobacteriales</taxon>
        <taxon>Weeksellaceae</taxon>
        <taxon>Elizabethkingia</taxon>
    </lineage>
</organism>